<dbReference type="EMBL" id="AMZN01000153">
    <property type="protein sequence ID" value="ELR68061.1"/>
    <property type="molecule type" value="Genomic_DNA"/>
</dbReference>
<evidence type="ECO:0000259" key="2">
    <source>
        <dbReference type="Pfam" id="PF09917"/>
    </source>
</evidence>
<dbReference type="Proteomes" id="UP000011135">
    <property type="component" value="Unassembled WGS sequence"/>
</dbReference>
<organism evidence="3 4">
    <name type="scientific">Fulvivirga imtechensis AK7</name>
    <dbReference type="NCBI Taxonomy" id="1237149"/>
    <lineage>
        <taxon>Bacteria</taxon>
        <taxon>Pseudomonadati</taxon>
        <taxon>Bacteroidota</taxon>
        <taxon>Cytophagia</taxon>
        <taxon>Cytophagales</taxon>
        <taxon>Fulvivirgaceae</taxon>
        <taxon>Fulvivirga</taxon>
    </lineage>
</organism>
<keyword evidence="4" id="KW-1185">Reference proteome</keyword>
<dbReference type="RefSeq" id="WP_009583736.1">
    <property type="nucleotide sequence ID" value="NZ_AMZN01000153.1"/>
</dbReference>
<dbReference type="InterPro" id="IPR019223">
    <property type="entry name" value="DUF2147"/>
</dbReference>
<dbReference type="PANTHER" id="PTHR36919">
    <property type="entry name" value="BLR1215 PROTEIN"/>
    <property type="match status" value="1"/>
</dbReference>
<evidence type="ECO:0000313" key="4">
    <source>
        <dbReference type="Proteomes" id="UP000011135"/>
    </source>
</evidence>
<dbReference type="eggNOG" id="COG4731">
    <property type="taxonomic scope" value="Bacteria"/>
</dbReference>
<evidence type="ECO:0000313" key="3">
    <source>
        <dbReference type="EMBL" id="ELR68061.1"/>
    </source>
</evidence>
<accession>L8JGQ9</accession>
<dbReference type="PATRIC" id="fig|1237149.3.peg.5878"/>
<proteinExistence type="predicted"/>
<dbReference type="Pfam" id="PF09917">
    <property type="entry name" value="DUF2147"/>
    <property type="match status" value="1"/>
</dbReference>
<dbReference type="PANTHER" id="PTHR36919:SF3">
    <property type="entry name" value="BLL5882 PROTEIN"/>
    <property type="match status" value="1"/>
</dbReference>
<feature type="chain" id="PRO_5003993116" description="DUF2147 domain-containing protein" evidence="1">
    <location>
        <begin position="20"/>
        <end position="143"/>
    </location>
</feature>
<dbReference type="AlphaFoldDB" id="L8JGQ9"/>
<name>L8JGQ9_9BACT</name>
<feature type="domain" description="DUF2147" evidence="2">
    <location>
        <begin position="25"/>
        <end position="141"/>
    </location>
</feature>
<gene>
    <name evidence="3" type="ORF">C900_01197</name>
</gene>
<dbReference type="OrthoDB" id="9814399at2"/>
<reference evidence="3 4" key="1">
    <citation type="submission" date="2012-12" db="EMBL/GenBank/DDBJ databases">
        <title>Genome assembly of Fulvivirga imtechensis AK7.</title>
        <authorList>
            <person name="Nupur N."/>
            <person name="Khatri I."/>
            <person name="Kumar R."/>
            <person name="Subramanian S."/>
            <person name="Pinnaka A."/>
        </authorList>
    </citation>
    <scope>NUCLEOTIDE SEQUENCE [LARGE SCALE GENOMIC DNA]</scope>
    <source>
        <strain evidence="3 4">AK7</strain>
    </source>
</reference>
<protein>
    <recommendedName>
        <fullName evidence="2">DUF2147 domain-containing protein</fullName>
    </recommendedName>
</protein>
<dbReference type="STRING" id="1237149.C900_01197"/>
<dbReference type="Gene3D" id="2.40.128.520">
    <property type="match status" value="1"/>
</dbReference>
<keyword evidence="1" id="KW-0732">Signal</keyword>
<feature type="signal peptide" evidence="1">
    <location>
        <begin position="1"/>
        <end position="19"/>
    </location>
</feature>
<comment type="caution">
    <text evidence="3">The sequence shown here is derived from an EMBL/GenBank/DDBJ whole genome shotgun (WGS) entry which is preliminary data.</text>
</comment>
<sequence length="143" mass="16471">MNKNTLLYILLLAPVWAFGQSGITGTWKTIDDETGEAKSIVDIYERNGNFYGKIVKLFRNPGQDPDPICGECPEDDPRYNKKVIGMEIIKDMKREGDKLVGGTVLKPDEGKIYNCKIWIEDGKLKVRGYWGFFYRTQTWLRVE</sequence>
<evidence type="ECO:0000256" key="1">
    <source>
        <dbReference type="SAM" id="SignalP"/>
    </source>
</evidence>